<feature type="region of interest" description="Disordered" evidence="1">
    <location>
        <begin position="1"/>
        <end position="24"/>
    </location>
</feature>
<reference evidence="2" key="1">
    <citation type="submission" date="2020-05" db="EMBL/GenBank/DDBJ databases">
        <authorList>
            <person name="Chiriac C."/>
            <person name="Salcher M."/>
            <person name="Ghai R."/>
            <person name="Kavagutti S V."/>
        </authorList>
    </citation>
    <scope>NUCLEOTIDE SEQUENCE</scope>
</reference>
<name>A0A6J7NBR3_9ZZZZ</name>
<feature type="compositionally biased region" description="Pro residues" evidence="1">
    <location>
        <begin position="1"/>
        <end position="11"/>
    </location>
</feature>
<evidence type="ECO:0000313" key="2">
    <source>
        <dbReference type="EMBL" id="CAB4990870.1"/>
    </source>
</evidence>
<evidence type="ECO:0000256" key="1">
    <source>
        <dbReference type="SAM" id="MobiDB-lite"/>
    </source>
</evidence>
<dbReference type="AlphaFoldDB" id="A0A6J7NBR3"/>
<accession>A0A6J7NBR3</accession>
<proteinExistence type="predicted"/>
<sequence>MNNKKPAPPASTTPASLSTGNNSGVLSRALRPALRASRNITTRDAPSLAAFVAASAVSRTTVKIVPSIGFKTAS</sequence>
<protein>
    <submittedName>
        <fullName evidence="2">Unannotated protein</fullName>
    </submittedName>
</protein>
<gene>
    <name evidence="2" type="ORF">UFOPK4020_00245</name>
</gene>
<organism evidence="2">
    <name type="scientific">freshwater metagenome</name>
    <dbReference type="NCBI Taxonomy" id="449393"/>
    <lineage>
        <taxon>unclassified sequences</taxon>
        <taxon>metagenomes</taxon>
        <taxon>ecological metagenomes</taxon>
    </lineage>
</organism>
<dbReference type="EMBL" id="CAFBOV010000030">
    <property type="protein sequence ID" value="CAB4990870.1"/>
    <property type="molecule type" value="Genomic_DNA"/>
</dbReference>